<dbReference type="PANTHER" id="PTHR48104:SF30">
    <property type="entry name" value="METACASPASE-1"/>
    <property type="match status" value="1"/>
</dbReference>
<dbReference type="KEGG" id="sdyn:Mal52_08720"/>
<dbReference type="GO" id="GO:0004197">
    <property type="term" value="F:cysteine-type endopeptidase activity"/>
    <property type="evidence" value="ECO:0007669"/>
    <property type="project" value="InterPro"/>
</dbReference>
<evidence type="ECO:0000259" key="1">
    <source>
        <dbReference type="Pfam" id="PF00656"/>
    </source>
</evidence>
<dbReference type="Gene3D" id="3.40.50.1460">
    <property type="match status" value="1"/>
</dbReference>
<accession>A0A517ZIU8</accession>
<reference evidence="2 3" key="1">
    <citation type="submission" date="2019-02" db="EMBL/GenBank/DDBJ databases">
        <title>Deep-cultivation of Planctomycetes and their phenomic and genomic characterization uncovers novel biology.</title>
        <authorList>
            <person name="Wiegand S."/>
            <person name="Jogler M."/>
            <person name="Boedeker C."/>
            <person name="Pinto D."/>
            <person name="Vollmers J."/>
            <person name="Rivas-Marin E."/>
            <person name="Kohn T."/>
            <person name="Peeters S.H."/>
            <person name="Heuer A."/>
            <person name="Rast P."/>
            <person name="Oberbeckmann S."/>
            <person name="Bunk B."/>
            <person name="Jeske O."/>
            <person name="Meyerdierks A."/>
            <person name="Storesund J.E."/>
            <person name="Kallscheuer N."/>
            <person name="Luecker S."/>
            <person name="Lage O.M."/>
            <person name="Pohl T."/>
            <person name="Merkel B.J."/>
            <person name="Hornburger P."/>
            <person name="Mueller R.-W."/>
            <person name="Bruemmer F."/>
            <person name="Labrenz M."/>
            <person name="Spormann A.M."/>
            <person name="Op den Camp H."/>
            <person name="Overmann J."/>
            <person name="Amann R."/>
            <person name="Jetten M.S.M."/>
            <person name="Mascher T."/>
            <person name="Medema M.H."/>
            <person name="Devos D.P."/>
            <person name="Kaster A.-K."/>
            <person name="Ovreas L."/>
            <person name="Rohde M."/>
            <person name="Galperin M.Y."/>
            <person name="Jogler C."/>
        </authorList>
    </citation>
    <scope>NUCLEOTIDE SEQUENCE [LARGE SCALE GENOMIC DNA]</scope>
    <source>
        <strain evidence="2 3">Mal52</strain>
    </source>
</reference>
<dbReference type="AlphaFoldDB" id="A0A517ZIU8"/>
<name>A0A517ZIU8_9PLAN</name>
<dbReference type="PANTHER" id="PTHR48104">
    <property type="entry name" value="METACASPASE-4"/>
    <property type="match status" value="1"/>
</dbReference>
<feature type="domain" description="Peptidase C14 caspase" evidence="1">
    <location>
        <begin position="13"/>
        <end position="281"/>
    </location>
</feature>
<evidence type="ECO:0000313" key="3">
    <source>
        <dbReference type="Proteomes" id="UP000319383"/>
    </source>
</evidence>
<dbReference type="RefSeq" id="WP_145374463.1">
    <property type="nucleotide sequence ID" value="NZ_CP036276.1"/>
</dbReference>
<evidence type="ECO:0000313" key="2">
    <source>
        <dbReference type="EMBL" id="QDU42411.1"/>
    </source>
</evidence>
<dbReference type="GO" id="GO:0006508">
    <property type="term" value="P:proteolysis"/>
    <property type="evidence" value="ECO:0007669"/>
    <property type="project" value="InterPro"/>
</dbReference>
<dbReference type="GO" id="GO:0005737">
    <property type="term" value="C:cytoplasm"/>
    <property type="evidence" value="ECO:0007669"/>
    <property type="project" value="TreeGrafter"/>
</dbReference>
<dbReference type="Proteomes" id="UP000319383">
    <property type="component" value="Chromosome"/>
</dbReference>
<organism evidence="2 3">
    <name type="scientific">Symmachiella dynata</name>
    <dbReference type="NCBI Taxonomy" id="2527995"/>
    <lineage>
        <taxon>Bacteria</taxon>
        <taxon>Pseudomonadati</taxon>
        <taxon>Planctomycetota</taxon>
        <taxon>Planctomycetia</taxon>
        <taxon>Planctomycetales</taxon>
        <taxon>Planctomycetaceae</taxon>
        <taxon>Symmachiella</taxon>
    </lineage>
</organism>
<protein>
    <submittedName>
        <fullName evidence="2">Caspase domain protein</fullName>
    </submittedName>
</protein>
<dbReference type="SUPFAM" id="SSF52129">
    <property type="entry name" value="Caspase-like"/>
    <property type="match status" value="1"/>
</dbReference>
<proteinExistence type="predicted"/>
<dbReference type="InterPro" id="IPR011600">
    <property type="entry name" value="Pept_C14_caspase"/>
</dbReference>
<sequence length="586" mass="65009">MTRSMTTQQRGPRKRALLVGINQYPTAPLKGCVNDALMMGNMLITHFGFTPGPDMRLLVDQRATKAAILKRLEWLVDGARAGDVLVFHYSGHGTQVPDRNGDELDHVDECLVPFDHDWDNPLLDDDLGNIIRMVPDGVNLTIILDCCHSGTGTKEFGPKIPATKKRLLPPPDIRFRAVGGITIEDGFSADSVTMTSYRNLNVRHFGRSVEEQCGILITGCRDNQLSNDAFIDGDYHGALTYALFQSLEAHGAGQSYTNWHRSAAALIPSYQIRDQDPQLECAGDLANWGLFSTQPAFVAPAGRRLETGRTHVVYVHGICEHKAGYSNGWWRAMRPYTPDIPADNRHEVLWSDIVTPAARGFISSQDESDVKKMITDTLHDRAVRAAMDEAPGAEDGYSPNSGGTRAVLGIPGIDCIDDFMKYLLISNIRQQVIDSFTEVVEPLIQKGHRLEIISHSWGTVIAYEALHLLAENDRIPKYAVHNLFTVGSALSIGAVRRRLIEQAEDGKKPRCVEQWINLDAKNDIVGGPLKNIPFEVDSEYLNLNAVGCWPPLLNWACAHSSYFHGDNKTVQRDIFAKHINDDTLVP</sequence>
<dbReference type="InterPro" id="IPR029030">
    <property type="entry name" value="Caspase-like_dom_sf"/>
</dbReference>
<dbReference type="Pfam" id="PF00656">
    <property type="entry name" value="Peptidase_C14"/>
    <property type="match status" value="1"/>
</dbReference>
<dbReference type="EMBL" id="CP036276">
    <property type="protein sequence ID" value="QDU42411.1"/>
    <property type="molecule type" value="Genomic_DNA"/>
</dbReference>
<keyword evidence="3" id="KW-1185">Reference proteome</keyword>
<dbReference type="InterPro" id="IPR050452">
    <property type="entry name" value="Metacaspase"/>
</dbReference>
<gene>
    <name evidence="2" type="ORF">Mal52_08720</name>
</gene>